<dbReference type="Proteomes" id="UP000232323">
    <property type="component" value="Unassembled WGS sequence"/>
</dbReference>
<keyword evidence="2" id="KW-0732">Signal</keyword>
<evidence type="ECO:0000313" key="3">
    <source>
        <dbReference type="EMBL" id="GAX83798.1"/>
    </source>
</evidence>
<feature type="transmembrane region" description="Helical" evidence="1">
    <location>
        <begin position="78"/>
        <end position="101"/>
    </location>
</feature>
<evidence type="ECO:0000256" key="1">
    <source>
        <dbReference type="SAM" id="Phobius"/>
    </source>
</evidence>
<comment type="caution">
    <text evidence="3">The sequence shown here is derived from an EMBL/GenBank/DDBJ whole genome shotgun (WGS) entry which is preliminary data.</text>
</comment>
<feature type="signal peptide" evidence="2">
    <location>
        <begin position="1"/>
        <end position="20"/>
    </location>
</feature>
<feature type="transmembrane region" description="Helical" evidence="1">
    <location>
        <begin position="575"/>
        <end position="595"/>
    </location>
</feature>
<accession>A0A250XL40</accession>
<keyword evidence="1" id="KW-1133">Transmembrane helix</keyword>
<feature type="transmembrane region" description="Helical" evidence="1">
    <location>
        <begin position="240"/>
        <end position="261"/>
    </location>
</feature>
<feature type="transmembrane region" description="Helical" evidence="1">
    <location>
        <begin position="132"/>
        <end position="151"/>
    </location>
</feature>
<proteinExistence type="predicted"/>
<feature type="transmembrane region" description="Helical" evidence="1">
    <location>
        <begin position="638"/>
        <end position="661"/>
    </location>
</feature>
<evidence type="ECO:0000313" key="4">
    <source>
        <dbReference type="Proteomes" id="UP000232323"/>
    </source>
</evidence>
<feature type="chain" id="PRO_5012242124" evidence="2">
    <location>
        <begin position="21"/>
        <end position="741"/>
    </location>
</feature>
<dbReference type="STRING" id="1157962.A0A250XL40"/>
<keyword evidence="1" id="KW-0812">Transmembrane</keyword>
<feature type="transmembrane region" description="Helical" evidence="1">
    <location>
        <begin position="108"/>
        <end position="126"/>
    </location>
</feature>
<feature type="transmembrane region" description="Helical" evidence="1">
    <location>
        <begin position="711"/>
        <end position="736"/>
    </location>
</feature>
<dbReference type="AlphaFoldDB" id="A0A250XL40"/>
<feature type="transmembrane region" description="Helical" evidence="1">
    <location>
        <begin position="267"/>
        <end position="289"/>
    </location>
</feature>
<protein>
    <submittedName>
        <fullName evidence="3">Uncharacterized protein</fullName>
    </submittedName>
</protein>
<sequence length="741" mass="76999">MSVVYACGILLLLFQSRILAEEAGDILPMETNSFETFGKHEPHHGVSAHPHGVRRHEEDRHAVHENSHHTQSYKPVPVIYIFMYTTLMAAASGLGAVPFFIFGRLQQYWAGIANAVAVGVMLSASFDLLQEGAPYSPFLTISGMIIGALFIKASQDFLSRFEDVTFEDLHGADARKAMLIVTVMAAHAFGEGSGVGVSYSGQRGWAQGLLVTIAIGVHNIPEGMAVAGVMMAKGSSPRRALYWTLVCSFPQAVVAVPSYLFVEAFSALLPVALGFAAGCMLWIAFAELIPDALEAADHGHVATAATFSAAWLSGMSMLVAALEQPGGSLISPFQAAPAAVASHLTGLLPAWVLPCLVAAATTQLIPSTPVSLGAASGAMTWYSSSSLLSLAFGSTKDLETGSTIRVLGTGMALLCAAAGAGLASLLWAAAQGPPPECKDMGDEERNAGIIMKSGGGQEEWLGQACNHMHVMQHTGGHVQGLSAVNNGKHPAAHQHGSCGSDGVNNHSDLIMEVSSGSKFLNSVLEGGCVHPRKEFGVQQYSTIPEVHHSKEGLLPQYRGEAPPGVRVNRSKGSTAFAAILLLLQGMPMGIAVARAVADGPTSPSSHVVVPAVLAAVPLAVACSGIGRSLLPGSGWKPGVLLAALLGGIAALTAGCCLSGIPLGKDLQLHLEVASIGPALEAGASGALMVAALWHVWPAAREHKVKRARAGFMFAICLGIAVSLFGAVLCTCTPYCISWSNL</sequence>
<dbReference type="GO" id="GO:0005385">
    <property type="term" value="F:zinc ion transmembrane transporter activity"/>
    <property type="evidence" value="ECO:0007669"/>
    <property type="project" value="TreeGrafter"/>
</dbReference>
<evidence type="ECO:0000256" key="2">
    <source>
        <dbReference type="SAM" id="SignalP"/>
    </source>
</evidence>
<reference evidence="3 4" key="1">
    <citation type="submission" date="2017-08" db="EMBL/GenBank/DDBJ databases">
        <title>Acidophilic green algal genome provides insights into adaptation to an acidic environment.</title>
        <authorList>
            <person name="Hirooka S."/>
            <person name="Hirose Y."/>
            <person name="Kanesaki Y."/>
            <person name="Higuchi S."/>
            <person name="Fujiwara T."/>
            <person name="Onuma R."/>
            <person name="Era A."/>
            <person name="Ohbayashi R."/>
            <person name="Uzuka A."/>
            <person name="Nozaki H."/>
            <person name="Yoshikawa H."/>
            <person name="Miyagishima S.Y."/>
        </authorList>
    </citation>
    <scope>NUCLEOTIDE SEQUENCE [LARGE SCALE GENOMIC DNA]</scope>
    <source>
        <strain evidence="3 4">NIES-2499</strain>
    </source>
</reference>
<feature type="transmembrane region" description="Helical" evidence="1">
    <location>
        <begin position="301"/>
        <end position="320"/>
    </location>
</feature>
<name>A0A250XL40_9CHLO</name>
<dbReference type="EMBL" id="BEGY01000107">
    <property type="protein sequence ID" value="GAX83798.1"/>
    <property type="molecule type" value="Genomic_DNA"/>
</dbReference>
<feature type="transmembrane region" description="Helical" evidence="1">
    <location>
        <begin position="404"/>
        <end position="430"/>
    </location>
</feature>
<dbReference type="GO" id="GO:0016020">
    <property type="term" value="C:membrane"/>
    <property type="evidence" value="ECO:0007669"/>
    <property type="project" value="TreeGrafter"/>
</dbReference>
<keyword evidence="4" id="KW-1185">Reference proteome</keyword>
<dbReference type="PANTHER" id="PTHR11040:SF70">
    <property type="entry name" value="OS05G0316100 PROTEIN"/>
    <property type="match status" value="1"/>
</dbReference>
<feature type="transmembrane region" description="Helical" evidence="1">
    <location>
        <begin position="340"/>
        <end position="360"/>
    </location>
</feature>
<dbReference type="OrthoDB" id="262547at2759"/>
<keyword evidence="1" id="KW-0472">Membrane</keyword>
<organism evidence="3 4">
    <name type="scientific">Chlamydomonas eustigma</name>
    <dbReference type="NCBI Taxonomy" id="1157962"/>
    <lineage>
        <taxon>Eukaryota</taxon>
        <taxon>Viridiplantae</taxon>
        <taxon>Chlorophyta</taxon>
        <taxon>core chlorophytes</taxon>
        <taxon>Chlorophyceae</taxon>
        <taxon>CS clade</taxon>
        <taxon>Chlamydomonadales</taxon>
        <taxon>Chlamydomonadaceae</taxon>
        <taxon>Chlamydomonas</taxon>
    </lineage>
</organism>
<feature type="transmembrane region" description="Helical" evidence="1">
    <location>
        <begin position="607"/>
        <end position="626"/>
    </location>
</feature>
<gene>
    <name evidence="3" type="ORF">CEUSTIGMA_g11223.t1</name>
</gene>
<dbReference type="PANTHER" id="PTHR11040">
    <property type="entry name" value="ZINC/IRON TRANSPORTER"/>
    <property type="match status" value="1"/>
</dbReference>
<feature type="transmembrane region" description="Helical" evidence="1">
    <location>
        <begin position="681"/>
        <end position="699"/>
    </location>
</feature>
<feature type="transmembrane region" description="Helical" evidence="1">
    <location>
        <begin position="372"/>
        <end position="392"/>
    </location>
</feature>